<evidence type="ECO:0000256" key="9">
    <source>
        <dbReference type="ARBA" id="ARBA00023012"/>
    </source>
</evidence>
<evidence type="ECO:0000256" key="8">
    <source>
        <dbReference type="ARBA" id="ARBA00022989"/>
    </source>
</evidence>
<sequence length="448" mass="49191">MKRRRPRSLKRRLIVQLLLFHIVVLFMFGLAFVAFLIRADTGGALVDPQITDIAARAIARRPDGRLELRETDEMRALRAAVPDYWFVARSGRGEIIQAGVVPEPYRALGRQLDRVGFADIRDLGEPSELSAVIRKADGPAGRFTVLGEGRLFSLTFVVLFLSNLLMIPILALLAVITVIAIPWIVSRAFAGMATVAREAELIDTDRRGYRLAEENIPAEVIPLVRAINGALHRLDEGYDRHQRFVVDAAHELRTPIAILQAKIEGLDDARIVNRLGRDVGRLGTLAEQLVDLQRIDKGVSLSRGVDLGLIAQTVAADLAPILIANGCEVEVIDLGNAPVWGDAGAIERILCNLVRNAIEHGGDHVVIRVQGCAVEVEDNGPGIPDHERERIFEPFYRLRARSTGAGLGLNLVRQVMNRHHGRIEVSDAPDGGATMRLEFLAATRSLPA</sequence>
<reference evidence="13 14" key="1">
    <citation type="submission" date="2021-08" db="EMBL/GenBank/DDBJ databases">
        <authorList>
            <person name="Tuo L."/>
        </authorList>
    </citation>
    <scope>NUCLEOTIDE SEQUENCE [LARGE SCALE GENOMIC DNA]</scope>
    <source>
        <strain evidence="13 14">JCM 31229</strain>
    </source>
</reference>
<dbReference type="InterPro" id="IPR003661">
    <property type="entry name" value="HisK_dim/P_dom"/>
</dbReference>
<keyword evidence="5" id="KW-0808">Transferase</keyword>
<evidence type="ECO:0000256" key="2">
    <source>
        <dbReference type="ARBA" id="ARBA00004141"/>
    </source>
</evidence>
<evidence type="ECO:0000256" key="11">
    <source>
        <dbReference type="SAM" id="Phobius"/>
    </source>
</evidence>
<dbReference type="PRINTS" id="PR00344">
    <property type="entry name" value="BCTRLSENSOR"/>
</dbReference>
<dbReference type="InterPro" id="IPR036097">
    <property type="entry name" value="HisK_dim/P_sf"/>
</dbReference>
<comment type="catalytic activity">
    <reaction evidence="1">
        <text>ATP + protein L-histidine = ADP + protein N-phospho-L-histidine.</text>
        <dbReference type="EC" id="2.7.13.3"/>
    </reaction>
</comment>
<comment type="subcellular location">
    <subcellularLocation>
        <location evidence="2">Membrane</location>
        <topology evidence="2">Multi-pass membrane protein</topology>
    </subcellularLocation>
</comment>
<keyword evidence="8 11" id="KW-1133">Transmembrane helix</keyword>
<dbReference type="PANTHER" id="PTHR45436:SF15">
    <property type="entry name" value="SENSOR HISTIDINE KINASE CUSS"/>
    <property type="match status" value="1"/>
</dbReference>
<dbReference type="InterPro" id="IPR050428">
    <property type="entry name" value="TCS_sensor_his_kinase"/>
</dbReference>
<evidence type="ECO:0000259" key="12">
    <source>
        <dbReference type="PROSITE" id="PS50109"/>
    </source>
</evidence>
<dbReference type="EMBL" id="JAINVV010000004">
    <property type="protein sequence ID" value="MBY8821945.1"/>
    <property type="molecule type" value="Genomic_DNA"/>
</dbReference>
<name>A0ABS7PKX7_9SPHN</name>
<gene>
    <name evidence="13" type="ORF">K7G82_06560</name>
</gene>
<dbReference type="RefSeq" id="WP_222989067.1">
    <property type="nucleotide sequence ID" value="NZ_JAINVV010000004.1"/>
</dbReference>
<dbReference type="SUPFAM" id="SSF55874">
    <property type="entry name" value="ATPase domain of HSP90 chaperone/DNA topoisomerase II/histidine kinase"/>
    <property type="match status" value="1"/>
</dbReference>
<evidence type="ECO:0000256" key="5">
    <source>
        <dbReference type="ARBA" id="ARBA00022679"/>
    </source>
</evidence>
<evidence type="ECO:0000256" key="1">
    <source>
        <dbReference type="ARBA" id="ARBA00000085"/>
    </source>
</evidence>
<dbReference type="InterPro" id="IPR036890">
    <property type="entry name" value="HATPase_C_sf"/>
</dbReference>
<dbReference type="Gene3D" id="3.30.565.10">
    <property type="entry name" value="Histidine kinase-like ATPase, C-terminal domain"/>
    <property type="match status" value="1"/>
</dbReference>
<protein>
    <recommendedName>
        <fullName evidence="3">histidine kinase</fullName>
        <ecNumber evidence="3">2.7.13.3</ecNumber>
    </recommendedName>
</protein>
<proteinExistence type="predicted"/>
<comment type="caution">
    <text evidence="13">The sequence shown here is derived from an EMBL/GenBank/DDBJ whole genome shotgun (WGS) entry which is preliminary data.</text>
</comment>
<dbReference type="Proteomes" id="UP000706039">
    <property type="component" value="Unassembled WGS sequence"/>
</dbReference>
<dbReference type="Pfam" id="PF00512">
    <property type="entry name" value="HisKA"/>
    <property type="match status" value="1"/>
</dbReference>
<evidence type="ECO:0000256" key="3">
    <source>
        <dbReference type="ARBA" id="ARBA00012438"/>
    </source>
</evidence>
<dbReference type="GO" id="GO:0016301">
    <property type="term" value="F:kinase activity"/>
    <property type="evidence" value="ECO:0007669"/>
    <property type="project" value="UniProtKB-KW"/>
</dbReference>
<evidence type="ECO:0000313" key="13">
    <source>
        <dbReference type="EMBL" id="MBY8821945.1"/>
    </source>
</evidence>
<dbReference type="CDD" id="cd00075">
    <property type="entry name" value="HATPase"/>
    <property type="match status" value="1"/>
</dbReference>
<feature type="transmembrane region" description="Helical" evidence="11">
    <location>
        <begin position="12"/>
        <end position="37"/>
    </location>
</feature>
<dbReference type="PANTHER" id="PTHR45436">
    <property type="entry name" value="SENSOR HISTIDINE KINASE YKOH"/>
    <property type="match status" value="1"/>
</dbReference>
<dbReference type="Gene3D" id="1.10.287.130">
    <property type="match status" value="1"/>
</dbReference>
<keyword evidence="10 11" id="KW-0472">Membrane</keyword>
<evidence type="ECO:0000313" key="14">
    <source>
        <dbReference type="Proteomes" id="UP000706039"/>
    </source>
</evidence>
<keyword evidence="14" id="KW-1185">Reference proteome</keyword>
<dbReference type="InterPro" id="IPR005467">
    <property type="entry name" value="His_kinase_dom"/>
</dbReference>
<dbReference type="EC" id="2.7.13.3" evidence="3"/>
<keyword evidence="7 13" id="KW-0418">Kinase</keyword>
<evidence type="ECO:0000256" key="10">
    <source>
        <dbReference type="ARBA" id="ARBA00023136"/>
    </source>
</evidence>
<evidence type="ECO:0000256" key="7">
    <source>
        <dbReference type="ARBA" id="ARBA00022777"/>
    </source>
</evidence>
<dbReference type="CDD" id="cd00082">
    <property type="entry name" value="HisKA"/>
    <property type="match status" value="1"/>
</dbReference>
<dbReference type="InterPro" id="IPR003594">
    <property type="entry name" value="HATPase_dom"/>
</dbReference>
<feature type="transmembrane region" description="Helical" evidence="11">
    <location>
        <begin position="151"/>
        <end position="184"/>
    </location>
</feature>
<evidence type="ECO:0000256" key="6">
    <source>
        <dbReference type="ARBA" id="ARBA00022692"/>
    </source>
</evidence>
<accession>A0ABS7PKX7</accession>
<organism evidence="13 14">
    <name type="scientific">Sphingomonas colocasiae</name>
    <dbReference type="NCBI Taxonomy" id="1848973"/>
    <lineage>
        <taxon>Bacteria</taxon>
        <taxon>Pseudomonadati</taxon>
        <taxon>Pseudomonadota</taxon>
        <taxon>Alphaproteobacteria</taxon>
        <taxon>Sphingomonadales</taxon>
        <taxon>Sphingomonadaceae</taxon>
        <taxon>Sphingomonas</taxon>
    </lineage>
</organism>
<evidence type="ECO:0000256" key="4">
    <source>
        <dbReference type="ARBA" id="ARBA00022553"/>
    </source>
</evidence>
<dbReference type="PROSITE" id="PS50109">
    <property type="entry name" value="HIS_KIN"/>
    <property type="match status" value="1"/>
</dbReference>
<keyword evidence="6 11" id="KW-0812">Transmembrane</keyword>
<dbReference type="Pfam" id="PF02518">
    <property type="entry name" value="HATPase_c"/>
    <property type="match status" value="1"/>
</dbReference>
<keyword evidence="9" id="KW-0902">Two-component regulatory system</keyword>
<feature type="domain" description="Histidine kinase" evidence="12">
    <location>
        <begin position="247"/>
        <end position="443"/>
    </location>
</feature>
<dbReference type="SUPFAM" id="SSF47384">
    <property type="entry name" value="Homodimeric domain of signal transducing histidine kinase"/>
    <property type="match status" value="1"/>
</dbReference>
<dbReference type="InterPro" id="IPR004358">
    <property type="entry name" value="Sig_transdc_His_kin-like_C"/>
</dbReference>
<dbReference type="SMART" id="SM00387">
    <property type="entry name" value="HATPase_c"/>
    <property type="match status" value="1"/>
</dbReference>
<keyword evidence="4" id="KW-0597">Phosphoprotein</keyword>
<dbReference type="SMART" id="SM00388">
    <property type="entry name" value="HisKA"/>
    <property type="match status" value="1"/>
</dbReference>